<dbReference type="AlphaFoldDB" id="A0A9W4XV54"/>
<reference evidence="1" key="1">
    <citation type="submission" date="2023-01" db="EMBL/GenBank/DDBJ databases">
        <authorList>
            <person name="Van Ghelder C."/>
            <person name="Rancurel C."/>
        </authorList>
    </citation>
    <scope>NUCLEOTIDE SEQUENCE</scope>
    <source>
        <strain evidence="1">CNCM I-4278</strain>
    </source>
</reference>
<keyword evidence="2" id="KW-1185">Reference proteome</keyword>
<evidence type="ECO:0000313" key="1">
    <source>
        <dbReference type="EMBL" id="CAI6338886.1"/>
    </source>
</evidence>
<gene>
    <name evidence="1" type="ORF">PDIGIT_LOCUS12022</name>
</gene>
<protein>
    <submittedName>
        <fullName evidence="1">Uncharacterized protein</fullName>
    </submittedName>
</protein>
<name>A0A9W4XV54_9PLEO</name>
<sequence>MSSHQPVSLSTLHHLFRHCCGQTPVRCACGPLFTLPHCASPVTSQPADQRPCQTQSAVTSTLLPKSTSMYMRLYMHRGIEANNRPVTAPHPHRFCCLRPISLFQSIPSVSLISGQHGA</sequence>
<dbReference type="EMBL" id="CAOQHR010000008">
    <property type="protein sequence ID" value="CAI6338886.1"/>
    <property type="molecule type" value="Genomic_DNA"/>
</dbReference>
<accession>A0A9W4XV54</accession>
<comment type="caution">
    <text evidence="1">The sequence shown here is derived from an EMBL/GenBank/DDBJ whole genome shotgun (WGS) entry which is preliminary data.</text>
</comment>
<dbReference type="Proteomes" id="UP001152607">
    <property type="component" value="Unassembled WGS sequence"/>
</dbReference>
<proteinExistence type="predicted"/>
<evidence type="ECO:0000313" key="2">
    <source>
        <dbReference type="Proteomes" id="UP001152607"/>
    </source>
</evidence>
<organism evidence="1 2">
    <name type="scientific">Periconia digitata</name>
    <dbReference type="NCBI Taxonomy" id="1303443"/>
    <lineage>
        <taxon>Eukaryota</taxon>
        <taxon>Fungi</taxon>
        <taxon>Dikarya</taxon>
        <taxon>Ascomycota</taxon>
        <taxon>Pezizomycotina</taxon>
        <taxon>Dothideomycetes</taxon>
        <taxon>Pleosporomycetidae</taxon>
        <taxon>Pleosporales</taxon>
        <taxon>Massarineae</taxon>
        <taxon>Periconiaceae</taxon>
        <taxon>Periconia</taxon>
    </lineage>
</organism>